<feature type="transmembrane region" description="Helical" evidence="3">
    <location>
        <begin position="40"/>
        <end position="59"/>
    </location>
</feature>
<evidence type="ECO:0000259" key="5">
    <source>
        <dbReference type="PROSITE" id="PS50056"/>
    </source>
</evidence>
<dbReference type="GO" id="GO:0004721">
    <property type="term" value="F:phosphoprotein phosphatase activity"/>
    <property type="evidence" value="ECO:0007669"/>
    <property type="project" value="UniProtKB-KW"/>
</dbReference>
<reference evidence="6 7" key="1">
    <citation type="submission" date="2019-05" db="EMBL/GenBank/DDBJ databases">
        <title>Verrucobacter flavum gen. nov., sp. nov. a new member of the family Verrucomicrobiaceae.</title>
        <authorList>
            <person name="Szuroczki S."/>
            <person name="Abbaszade G."/>
            <person name="Szabo A."/>
            <person name="Felfoldi T."/>
            <person name="Schumann P."/>
            <person name="Boka K."/>
            <person name="Keki Z."/>
            <person name="Toumi M."/>
            <person name="Toth E."/>
        </authorList>
    </citation>
    <scope>NUCLEOTIDE SEQUENCE [LARGE SCALE GENOMIC DNA]</scope>
    <source>
        <strain evidence="6 7">MG-N-17</strain>
    </source>
</reference>
<keyword evidence="1" id="KW-0378">Hydrolase</keyword>
<evidence type="ECO:0000259" key="4">
    <source>
        <dbReference type="PROSITE" id="PS50054"/>
    </source>
</evidence>
<organism evidence="6 7">
    <name type="scientific">Phragmitibacter flavus</name>
    <dbReference type="NCBI Taxonomy" id="2576071"/>
    <lineage>
        <taxon>Bacteria</taxon>
        <taxon>Pseudomonadati</taxon>
        <taxon>Verrucomicrobiota</taxon>
        <taxon>Verrucomicrobiia</taxon>
        <taxon>Verrucomicrobiales</taxon>
        <taxon>Verrucomicrobiaceae</taxon>
        <taxon>Phragmitibacter</taxon>
    </lineage>
</organism>
<evidence type="ECO:0000313" key="6">
    <source>
        <dbReference type="EMBL" id="TLD72439.1"/>
    </source>
</evidence>
<dbReference type="InterPro" id="IPR016130">
    <property type="entry name" value="Tyr_Pase_AS"/>
</dbReference>
<feature type="domain" description="Tyrosine specific protein phosphatases" evidence="5">
    <location>
        <begin position="397"/>
        <end position="458"/>
    </location>
</feature>
<dbReference type="InterPro" id="IPR000387">
    <property type="entry name" value="Tyr_Pase_dom"/>
</dbReference>
<gene>
    <name evidence="6" type="ORF">FEM03_03540</name>
</gene>
<dbReference type="PROSITE" id="PS50056">
    <property type="entry name" value="TYR_PHOSPHATASE_2"/>
    <property type="match status" value="1"/>
</dbReference>
<dbReference type="PROSITE" id="PS50054">
    <property type="entry name" value="TYR_PHOSPHATASE_DUAL"/>
    <property type="match status" value="1"/>
</dbReference>
<name>A0A5R8KL82_9BACT</name>
<dbReference type="Gene3D" id="1.20.144.10">
    <property type="entry name" value="Phosphatidic acid phosphatase type 2/haloperoxidase"/>
    <property type="match status" value="1"/>
</dbReference>
<keyword evidence="2" id="KW-0904">Protein phosphatase</keyword>
<feature type="transmembrane region" description="Helical" evidence="3">
    <location>
        <begin position="193"/>
        <end position="210"/>
    </location>
</feature>
<dbReference type="SMART" id="SM00195">
    <property type="entry name" value="DSPc"/>
    <property type="match status" value="1"/>
</dbReference>
<protein>
    <submittedName>
        <fullName evidence="6">Phosphatase PAP2/dual specificity phosphatase family protein</fullName>
    </submittedName>
</protein>
<dbReference type="CDD" id="cd03386">
    <property type="entry name" value="PAP2_Aur1_like"/>
    <property type="match status" value="1"/>
</dbReference>
<dbReference type="OrthoDB" id="194849at2"/>
<dbReference type="SUPFAM" id="SSF52799">
    <property type="entry name" value="(Phosphotyrosine protein) phosphatases II"/>
    <property type="match status" value="1"/>
</dbReference>
<dbReference type="InterPro" id="IPR020422">
    <property type="entry name" value="TYR_PHOSPHATASE_DUAL_dom"/>
</dbReference>
<keyword evidence="7" id="KW-1185">Reference proteome</keyword>
<evidence type="ECO:0000256" key="2">
    <source>
        <dbReference type="ARBA" id="ARBA00022912"/>
    </source>
</evidence>
<evidence type="ECO:0000256" key="1">
    <source>
        <dbReference type="ARBA" id="ARBA00022801"/>
    </source>
</evidence>
<feature type="transmembrane region" description="Helical" evidence="3">
    <location>
        <begin position="89"/>
        <end position="107"/>
    </location>
</feature>
<keyword evidence="3" id="KW-1133">Transmembrane helix</keyword>
<dbReference type="InterPro" id="IPR000340">
    <property type="entry name" value="Dual-sp_phosphatase_cat-dom"/>
</dbReference>
<proteinExistence type="predicted"/>
<dbReference type="PANTHER" id="PTHR47216">
    <property type="match status" value="1"/>
</dbReference>
<sequence length="478" mass="54779">MRDLKRSRSGRMILASSRWRWRRRWGDDIDMEALPKEKGVFWRATVTSALLGAWFFLVYGTCNWITSKREDVGTWYFEWEKLIPFVPEFVVPYYSLDLFFVGAFFLCRSRREMWTLSKRVFVVIVASGICFLLFPLQLGMDRPMPDGGWTVPLFKLLHAQDLPYNLAPSLHISLRSIFWVTYGRHLRGWVRSVTKIWFILIGVSTLLVWQHHFMDVVTGFLMGWLVMALIPDRETQPGPLGWMGKVTPRHRQLAGRYGLAGLLFGLLALPGGAFLWFGWPAIALGVVGLSYATANPRWMQKSSGTLSPASEWMLLPMMLVTQGWQRRWMKREMGSGEVDENVWFGRRPDGKRAEHLLKAGCVAVLDLTAEFNAPVRLRERVVYRNLGWLDLTHPSVEDLKEAVAFIEEQRDRGMVYVHCQLGLMRSASVAAAWLIHSGEVASVEEAVGRIRELEPMAVLHGDALDALEQLHREKADKS</sequence>
<dbReference type="InterPro" id="IPR029021">
    <property type="entry name" value="Prot-tyrosine_phosphatase-like"/>
</dbReference>
<dbReference type="Gene3D" id="3.90.190.10">
    <property type="entry name" value="Protein tyrosine phosphatase superfamily"/>
    <property type="match status" value="1"/>
</dbReference>
<dbReference type="Proteomes" id="UP000306196">
    <property type="component" value="Unassembled WGS sequence"/>
</dbReference>
<feature type="transmembrane region" description="Helical" evidence="3">
    <location>
        <begin position="119"/>
        <end position="138"/>
    </location>
</feature>
<dbReference type="Pfam" id="PF00782">
    <property type="entry name" value="DSPc"/>
    <property type="match status" value="1"/>
</dbReference>
<dbReference type="EMBL" id="VAUV01000002">
    <property type="protein sequence ID" value="TLD72439.1"/>
    <property type="molecule type" value="Genomic_DNA"/>
</dbReference>
<comment type="caution">
    <text evidence="6">The sequence shown here is derived from an EMBL/GenBank/DDBJ whole genome shotgun (WGS) entry which is preliminary data.</text>
</comment>
<evidence type="ECO:0000313" key="7">
    <source>
        <dbReference type="Proteomes" id="UP000306196"/>
    </source>
</evidence>
<dbReference type="AlphaFoldDB" id="A0A5R8KL82"/>
<feature type="domain" description="Tyrosine-protein phosphatase" evidence="4">
    <location>
        <begin position="334"/>
        <end position="478"/>
    </location>
</feature>
<keyword evidence="3" id="KW-0472">Membrane</keyword>
<dbReference type="PANTHER" id="PTHR47216:SF4">
    <property type="entry name" value="OS01G0859400 PROTEIN"/>
    <property type="match status" value="1"/>
</dbReference>
<accession>A0A5R8KL82</accession>
<evidence type="ECO:0000256" key="3">
    <source>
        <dbReference type="SAM" id="Phobius"/>
    </source>
</evidence>
<feature type="transmembrane region" description="Helical" evidence="3">
    <location>
        <begin position="253"/>
        <end position="270"/>
    </location>
</feature>
<keyword evidence="3" id="KW-0812">Transmembrane</keyword>
<dbReference type="PROSITE" id="PS00383">
    <property type="entry name" value="TYR_PHOSPHATASE_1"/>
    <property type="match status" value="1"/>
</dbReference>